<evidence type="ECO:0000259" key="1">
    <source>
        <dbReference type="Pfam" id="PF14332"/>
    </source>
</evidence>
<sequence>MALAVFKTVARPHQAVGGGFDSHALPELFWRERARMAVVGEQTSRHIYVGELAETPLPEMLATIHRYRVPGVLEAEVGDAIKRVFIYDGDIIFATSTNRAESLGDMLLAAGRITHEQYRASSLLLLENPHKRHGQVLVEMGILTEAELRVVVLEQVQRIVWGLFGVNEGKVTFTLGEYRTDETYKLRIPTPRAVLHGCKTVPDARRLVGRLGSKSTVFQRVPTPEHLRGLELEAQEEQLLSLVDGRKTFYELCEQGPFAPGLNARVLYAFHCLGLIQKAKEQAGIKVQVSSS</sequence>
<dbReference type="EMBL" id="JMFG01000007">
    <property type="protein sequence ID" value="KDA54484.1"/>
    <property type="molecule type" value="Genomic_DNA"/>
</dbReference>
<feature type="domain" description="PatA-like N-terminal" evidence="1">
    <location>
        <begin position="50"/>
        <end position="199"/>
    </location>
</feature>
<name>A0A062XYI4_9BACT</name>
<dbReference type="SUPFAM" id="SSF160246">
    <property type="entry name" value="EspE N-terminal domain-like"/>
    <property type="match status" value="1"/>
</dbReference>
<gene>
    <name evidence="2" type="ORF">EG19_10965</name>
</gene>
<organism evidence="2 3">
    <name type="scientific">Thermoanaerobaculum aquaticum</name>
    <dbReference type="NCBI Taxonomy" id="1312852"/>
    <lineage>
        <taxon>Bacteria</taxon>
        <taxon>Pseudomonadati</taxon>
        <taxon>Acidobacteriota</taxon>
        <taxon>Thermoanaerobaculia</taxon>
        <taxon>Thermoanaerobaculales</taxon>
        <taxon>Thermoanaerobaculaceae</taxon>
        <taxon>Thermoanaerobaculum</taxon>
    </lineage>
</organism>
<dbReference type="Proteomes" id="UP000027284">
    <property type="component" value="Unassembled WGS sequence"/>
</dbReference>
<dbReference type="InterPro" id="IPR025497">
    <property type="entry name" value="PatA-like_N"/>
</dbReference>
<reference evidence="2 3" key="1">
    <citation type="submission" date="2014-04" db="EMBL/GenBank/DDBJ databases">
        <title>The Genome Sequence of Thermoanaerobaculum aquaticum MP-01, The First Cultivated Group 23 Acidobacterium.</title>
        <authorList>
            <person name="Stamps B.W."/>
            <person name="Losey N.A."/>
            <person name="Lawson P.A."/>
            <person name="Stevenson B.S."/>
        </authorList>
    </citation>
    <scope>NUCLEOTIDE SEQUENCE [LARGE SCALE GENOMIC DNA]</scope>
    <source>
        <strain evidence="2 3">MP-01</strain>
    </source>
</reference>
<protein>
    <recommendedName>
        <fullName evidence="1">PatA-like N-terminal domain-containing protein</fullName>
    </recommendedName>
</protein>
<evidence type="ECO:0000313" key="2">
    <source>
        <dbReference type="EMBL" id="KDA54484.1"/>
    </source>
</evidence>
<dbReference type="Pfam" id="PF14332">
    <property type="entry name" value="DUF4388"/>
    <property type="match status" value="1"/>
</dbReference>
<evidence type="ECO:0000313" key="3">
    <source>
        <dbReference type="Proteomes" id="UP000027284"/>
    </source>
</evidence>
<dbReference type="AlphaFoldDB" id="A0A062XYI4"/>
<comment type="caution">
    <text evidence="2">The sequence shown here is derived from an EMBL/GenBank/DDBJ whole genome shotgun (WGS) entry which is preliminary data.</text>
</comment>
<accession>A0A062XYI4</accession>
<dbReference type="InterPro" id="IPR037257">
    <property type="entry name" value="T2SS_E_N_sf"/>
</dbReference>
<dbReference type="STRING" id="1312852.EG19_10965"/>
<proteinExistence type="predicted"/>
<keyword evidence="3" id="KW-1185">Reference proteome</keyword>